<proteinExistence type="predicted"/>
<evidence type="ECO:0000259" key="5">
    <source>
        <dbReference type="PROSITE" id="PS50932"/>
    </source>
</evidence>
<evidence type="ECO:0000256" key="3">
    <source>
        <dbReference type="ARBA" id="ARBA00023125"/>
    </source>
</evidence>
<dbReference type="PANTHER" id="PTHR30146:SF148">
    <property type="entry name" value="HTH-TYPE TRANSCRIPTIONAL REPRESSOR PURR-RELATED"/>
    <property type="match status" value="1"/>
</dbReference>
<keyword evidence="4" id="KW-0804">Transcription</keyword>
<dbReference type="InterPro" id="IPR000843">
    <property type="entry name" value="HTH_LacI"/>
</dbReference>
<evidence type="ECO:0000256" key="1">
    <source>
        <dbReference type="ARBA" id="ARBA00022491"/>
    </source>
</evidence>
<protein>
    <submittedName>
        <fullName evidence="6">LacI family transcriptional regulator</fullName>
    </submittedName>
</protein>
<keyword evidence="7" id="KW-1185">Reference proteome</keyword>
<accession>A0ABV2LHL7</accession>
<evidence type="ECO:0000256" key="4">
    <source>
        <dbReference type="ARBA" id="ARBA00023163"/>
    </source>
</evidence>
<dbReference type="Pfam" id="PF00356">
    <property type="entry name" value="LacI"/>
    <property type="match status" value="1"/>
</dbReference>
<dbReference type="Gene3D" id="1.10.260.40">
    <property type="entry name" value="lambda repressor-like DNA-binding domains"/>
    <property type="match status" value="1"/>
</dbReference>
<dbReference type="InterPro" id="IPR046335">
    <property type="entry name" value="LacI/GalR-like_sensor"/>
</dbReference>
<evidence type="ECO:0000313" key="6">
    <source>
        <dbReference type="EMBL" id="MET3728084.1"/>
    </source>
</evidence>
<keyword evidence="1" id="KW-0678">Repressor</keyword>
<comment type="caution">
    <text evidence="6">The sequence shown here is derived from an EMBL/GenBank/DDBJ whole genome shotgun (WGS) entry which is preliminary data.</text>
</comment>
<dbReference type="CDD" id="cd01392">
    <property type="entry name" value="HTH_LacI"/>
    <property type="match status" value="1"/>
</dbReference>
<dbReference type="CDD" id="cd06267">
    <property type="entry name" value="PBP1_LacI_sugar_binding-like"/>
    <property type="match status" value="1"/>
</dbReference>
<evidence type="ECO:0000313" key="7">
    <source>
        <dbReference type="Proteomes" id="UP001549097"/>
    </source>
</evidence>
<dbReference type="InterPro" id="IPR010982">
    <property type="entry name" value="Lambda_DNA-bd_dom_sf"/>
</dbReference>
<dbReference type="EMBL" id="JBEPMP010000001">
    <property type="protein sequence ID" value="MET3728084.1"/>
    <property type="molecule type" value="Genomic_DNA"/>
</dbReference>
<dbReference type="SUPFAM" id="SSF53822">
    <property type="entry name" value="Periplasmic binding protein-like I"/>
    <property type="match status" value="1"/>
</dbReference>
<reference evidence="6 7" key="1">
    <citation type="submission" date="2024-06" db="EMBL/GenBank/DDBJ databases">
        <title>Genomic Encyclopedia of Type Strains, Phase IV (KMG-IV): sequencing the most valuable type-strain genomes for metagenomic binning, comparative biology and taxonomic classification.</title>
        <authorList>
            <person name="Goeker M."/>
        </authorList>
    </citation>
    <scope>NUCLEOTIDE SEQUENCE [LARGE SCALE GENOMIC DNA]</scope>
    <source>
        <strain evidence="6 7">DSM 100124</strain>
    </source>
</reference>
<dbReference type="Pfam" id="PF13377">
    <property type="entry name" value="Peripla_BP_3"/>
    <property type="match status" value="1"/>
</dbReference>
<dbReference type="Proteomes" id="UP001549097">
    <property type="component" value="Unassembled WGS sequence"/>
</dbReference>
<dbReference type="PANTHER" id="PTHR30146">
    <property type="entry name" value="LACI-RELATED TRANSCRIPTIONAL REPRESSOR"/>
    <property type="match status" value="1"/>
</dbReference>
<organism evidence="6 7">
    <name type="scientific">Fictibacillus halophilus</name>
    <dbReference type="NCBI Taxonomy" id="1610490"/>
    <lineage>
        <taxon>Bacteria</taxon>
        <taxon>Bacillati</taxon>
        <taxon>Bacillota</taxon>
        <taxon>Bacilli</taxon>
        <taxon>Bacillales</taxon>
        <taxon>Fictibacillaceae</taxon>
        <taxon>Fictibacillus</taxon>
    </lineage>
</organism>
<keyword evidence="3" id="KW-0238">DNA-binding</keyword>
<feature type="domain" description="HTH lacI-type" evidence="5">
    <location>
        <begin position="3"/>
        <end position="57"/>
    </location>
</feature>
<sequence>MAVNMKEVALKANVSTATVSHVINETRFVAEETKQKVFQAMKELNYRPNPVARNLRSRKSNIIGLIIPVQSDDTSNFFFMSIAHGIGSVLKMHGYQLIVSNTNEELEMEREQITMFNDQFIDGLIMAPTSQSHEFLHQELNGDYPVVFIDRKPEGYDRGDFILSDGKKGTYDAIKLLLSKGHKNIGFVTGPLGISTSDERLEGYKQALQEQGIQVDNSLIKEAVPTLENGYQLTKELLSSSKVSAVLAANNVMTMGVVKCLQDHKRTIPSDVAVIGFDDYEWAKITTPSLTMIKQPSFELGVKAAEAILRRIEEPDADFIEMRLQTELIQRESC</sequence>
<dbReference type="PROSITE" id="PS00356">
    <property type="entry name" value="HTH_LACI_1"/>
    <property type="match status" value="1"/>
</dbReference>
<dbReference type="RefSeq" id="WP_198767571.1">
    <property type="nucleotide sequence ID" value="NZ_JAEACF010000001.1"/>
</dbReference>
<dbReference type="SUPFAM" id="SSF47413">
    <property type="entry name" value="lambda repressor-like DNA-binding domains"/>
    <property type="match status" value="1"/>
</dbReference>
<dbReference type="Gene3D" id="3.40.50.2300">
    <property type="match status" value="2"/>
</dbReference>
<gene>
    <name evidence="6" type="ORF">ABID52_001665</name>
</gene>
<name>A0ABV2LHL7_9BACL</name>
<evidence type="ECO:0000256" key="2">
    <source>
        <dbReference type="ARBA" id="ARBA00023015"/>
    </source>
</evidence>
<dbReference type="SMART" id="SM00354">
    <property type="entry name" value="HTH_LACI"/>
    <property type="match status" value="1"/>
</dbReference>
<dbReference type="InterPro" id="IPR028082">
    <property type="entry name" value="Peripla_BP_I"/>
</dbReference>
<keyword evidence="2" id="KW-0805">Transcription regulation</keyword>
<dbReference type="PROSITE" id="PS50932">
    <property type="entry name" value="HTH_LACI_2"/>
    <property type="match status" value="1"/>
</dbReference>